<organism evidence="1">
    <name type="scientific">Siphoviridae sp. ctAsH36</name>
    <dbReference type="NCBI Taxonomy" id="2827799"/>
    <lineage>
        <taxon>Viruses</taxon>
        <taxon>Duplodnaviria</taxon>
        <taxon>Heunggongvirae</taxon>
        <taxon>Uroviricota</taxon>
        <taxon>Caudoviricetes</taxon>
    </lineage>
</organism>
<reference evidence="1" key="1">
    <citation type="journal article" date="2021" name="Proc. Natl. Acad. Sci. U.S.A.">
        <title>A Catalog of Tens of Thousands of Viruses from Human Metagenomes Reveals Hidden Associations with Chronic Diseases.</title>
        <authorList>
            <person name="Tisza M.J."/>
            <person name="Buck C.B."/>
        </authorList>
    </citation>
    <scope>NUCLEOTIDE SEQUENCE</scope>
    <source>
        <strain evidence="1">CtAsH36</strain>
    </source>
</reference>
<protein>
    <submittedName>
        <fullName evidence="1">Uncharacterized protein</fullName>
    </submittedName>
</protein>
<accession>A0A8S5T7W4</accession>
<proteinExistence type="predicted"/>
<name>A0A8S5T7W4_9CAUD</name>
<evidence type="ECO:0000313" key="1">
    <source>
        <dbReference type="EMBL" id="DAF59345.1"/>
    </source>
</evidence>
<sequence>MSKTTVLLVLPAAQLHYNRFLLTTSLPLLCF</sequence>
<dbReference type="EMBL" id="BK032768">
    <property type="protein sequence ID" value="DAF59345.1"/>
    <property type="molecule type" value="Genomic_DNA"/>
</dbReference>